<dbReference type="SUPFAM" id="SSF103190">
    <property type="entry name" value="Sensory domain-like"/>
    <property type="match status" value="1"/>
</dbReference>
<dbReference type="GO" id="GO:0007165">
    <property type="term" value="P:signal transduction"/>
    <property type="evidence" value="ECO:0007669"/>
    <property type="project" value="UniProtKB-KW"/>
</dbReference>
<dbReference type="InterPro" id="IPR029151">
    <property type="entry name" value="Sensor-like_sf"/>
</dbReference>
<dbReference type="Pfam" id="PF00015">
    <property type="entry name" value="MCPsignal"/>
    <property type="match status" value="1"/>
</dbReference>
<keyword evidence="6 10" id="KW-0472">Membrane</keyword>
<dbReference type="InterPro" id="IPR004090">
    <property type="entry name" value="Chemotax_Me-accpt_rcpt"/>
</dbReference>
<name>A0A1G6SNK6_9FIRM</name>
<dbReference type="PROSITE" id="PS50111">
    <property type="entry name" value="CHEMOTAXIS_TRANSDUC_2"/>
    <property type="match status" value="1"/>
</dbReference>
<dbReference type="RefSeq" id="WP_089716166.1">
    <property type="nucleotide sequence ID" value="NZ_FMYT01000031.1"/>
</dbReference>
<keyword evidence="7 9" id="KW-0807">Transducer</keyword>
<dbReference type="EMBL" id="FNEH01000003">
    <property type="protein sequence ID" value="SDI25155.1"/>
    <property type="molecule type" value="Genomic_DNA"/>
</dbReference>
<dbReference type="GO" id="GO:0005886">
    <property type="term" value="C:plasma membrane"/>
    <property type="evidence" value="ECO:0007669"/>
    <property type="project" value="UniProtKB-SubCell"/>
</dbReference>
<dbReference type="Pfam" id="PF02743">
    <property type="entry name" value="dCache_1"/>
    <property type="match status" value="1"/>
</dbReference>
<dbReference type="InterPro" id="IPR004089">
    <property type="entry name" value="MCPsignal_dom"/>
</dbReference>
<feature type="domain" description="Methyl-accepting transducer" evidence="11">
    <location>
        <begin position="370"/>
        <end position="606"/>
    </location>
</feature>
<accession>A0A1G6SNK6</accession>
<keyword evidence="5 10" id="KW-1133">Transmembrane helix</keyword>
<organism evidence="13 16">
    <name type="scientific">Halanaerobium congolense</name>
    <dbReference type="NCBI Taxonomy" id="54121"/>
    <lineage>
        <taxon>Bacteria</taxon>
        <taxon>Bacillati</taxon>
        <taxon>Bacillota</taxon>
        <taxon>Clostridia</taxon>
        <taxon>Halanaerobiales</taxon>
        <taxon>Halanaerobiaceae</taxon>
        <taxon>Halanaerobium</taxon>
    </lineage>
</organism>
<keyword evidence="2" id="KW-1003">Cell membrane</keyword>
<evidence type="ECO:0000256" key="6">
    <source>
        <dbReference type="ARBA" id="ARBA00023136"/>
    </source>
</evidence>
<dbReference type="Proteomes" id="UP000324896">
    <property type="component" value="Unassembled WGS sequence"/>
</dbReference>
<comment type="subcellular location">
    <subcellularLocation>
        <location evidence="1">Cell membrane</location>
        <topology evidence="1">Multi-pass membrane protein</topology>
    </subcellularLocation>
</comment>
<dbReference type="CDD" id="cd11386">
    <property type="entry name" value="MCP_signal"/>
    <property type="match status" value="1"/>
</dbReference>
<dbReference type="GO" id="GO:0006935">
    <property type="term" value="P:chemotaxis"/>
    <property type="evidence" value="ECO:0007669"/>
    <property type="project" value="UniProtKB-KW"/>
</dbReference>
<dbReference type="CDD" id="cd06225">
    <property type="entry name" value="HAMP"/>
    <property type="match status" value="1"/>
</dbReference>
<reference evidence="13 16" key="2">
    <citation type="submission" date="2016-10" db="EMBL/GenBank/DDBJ databases">
        <authorList>
            <person name="Varghese N."/>
            <person name="Submissions S."/>
        </authorList>
    </citation>
    <scope>NUCLEOTIDE SEQUENCE [LARGE SCALE GENOMIC DNA]</scope>
    <source>
        <strain evidence="13 16">WG10</strain>
    </source>
</reference>
<dbReference type="SMART" id="SM00304">
    <property type="entry name" value="HAMP"/>
    <property type="match status" value="2"/>
</dbReference>
<evidence type="ECO:0000259" key="12">
    <source>
        <dbReference type="PROSITE" id="PS50885"/>
    </source>
</evidence>
<dbReference type="Gene3D" id="3.30.450.20">
    <property type="entry name" value="PAS domain"/>
    <property type="match status" value="1"/>
</dbReference>
<evidence type="ECO:0000256" key="3">
    <source>
        <dbReference type="ARBA" id="ARBA00022500"/>
    </source>
</evidence>
<dbReference type="GO" id="GO:0004888">
    <property type="term" value="F:transmembrane signaling receptor activity"/>
    <property type="evidence" value="ECO:0007669"/>
    <property type="project" value="InterPro"/>
</dbReference>
<evidence type="ECO:0000256" key="2">
    <source>
        <dbReference type="ARBA" id="ARBA00022475"/>
    </source>
</evidence>
<dbReference type="InterPro" id="IPR033479">
    <property type="entry name" value="dCache_1"/>
</dbReference>
<feature type="domain" description="HAMP" evidence="12">
    <location>
        <begin position="296"/>
        <end position="351"/>
    </location>
</feature>
<dbReference type="PROSITE" id="PS50885">
    <property type="entry name" value="HAMP"/>
    <property type="match status" value="1"/>
</dbReference>
<dbReference type="Pfam" id="PF00672">
    <property type="entry name" value="HAMP"/>
    <property type="match status" value="1"/>
</dbReference>
<keyword evidence="4 10" id="KW-0812">Transmembrane</keyword>
<evidence type="ECO:0000256" key="8">
    <source>
        <dbReference type="ARBA" id="ARBA00029447"/>
    </source>
</evidence>
<dbReference type="Gene3D" id="1.10.287.950">
    <property type="entry name" value="Methyl-accepting chemotaxis protein"/>
    <property type="match status" value="1"/>
</dbReference>
<evidence type="ECO:0000256" key="5">
    <source>
        <dbReference type="ARBA" id="ARBA00022989"/>
    </source>
</evidence>
<evidence type="ECO:0000256" key="4">
    <source>
        <dbReference type="ARBA" id="ARBA00022692"/>
    </source>
</evidence>
<feature type="transmembrane region" description="Helical" evidence="10">
    <location>
        <begin position="277"/>
        <end position="299"/>
    </location>
</feature>
<dbReference type="PRINTS" id="PR00260">
    <property type="entry name" value="CHEMTRNSDUCR"/>
</dbReference>
<dbReference type="EMBL" id="FMYT01000031">
    <property type="protein sequence ID" value="SDD17716.1"/>
    <property type="molecule type" value="Genomic_DNA"/>
</dbReference>
<dbReference type="AlphaFoldDB" id="A0A1G6SNK6"/>
<evidence type="ECO:0000256" key="7">
    <source>
        <dbReference type="ARBA" id="ARBA00023224"/>
    </source>
</evidence>
<dbReference type="Proteomes" id="UP000198945">
    <property type="component" value="Unassembled WGS sequence"/>
</dbReference>
<dbReference type="SUPFAM" id="SSF58104">
    <property type="entry name" value="Methyl-accepting chemotaxis protein (MCP) signaling domain"/>
    <property type="match status" value="1"/>
</dbReference>
<dbReference type="PANTHER" id="PTHR32089">
    <property type="entry name" value="METHYL-ACCEPTING CHEMOTAXIS PROTEIN MCPB"/>
    <property type="match status" value="1"/>
</dbReference>
<evidence type="ECO:0000313" key="13">
    <source>
        <dbReference type="EMBL" id="SDD17716.1"/>
    </source>
</evidence>
<evidence type="ECO:0000256" key="1">
    <source>
        <dbReference type="ARBA" id="ARBA00004651"/>
    </source>
</evidence>
<evidence type="ECO:0000256" key="9">
    <source>
        <dbReference type="PROSITE-ProRule" id="PRU00284"/>
    </source>
</evidence>
<keyword evidence="3" id="KW-0145">Chemotaxis</keyword>
<dbReference type="InterPro" id="IPR003660">
    <property type="entry name" value="HAMP_dom"/>
</dbReference>
<dbReference type="CDD" id="cd12914">
    <property type="entry name" value="PDC1_DGC_like"/>
    <property type="match status" value="1"/>
</dbReference>
<dbReference type="SMART" id="SM00283">
    <property type="entry name" value="MA"/>
    <property type="match status" value="1"/>
</dbReference>
<dbReference type="PANTHER" id="PTHR32089:SF112">
    <property type="entry name" value="LYSOZYME-LIKE PROTEIN-RELATED"/>
    <property type="match status" value="1"/>
</dbReference>
<dbReference type="CDD" id="cd12912">
    <property type="entry name" value="PDC2_MCP_like"/>
    <property type="match status" value="1"/>
</dbReference>
<evidence type="ECO:0000313" key="15">
    <source>
        <dbReference type="Proteomes" id="UP000198945"/>
    </source>
</evidence>
<protein>
    <submittedName>
        <fullName evidence="13">Methyl-accepting chemotaxis sensory transducer with Cache sensor</fullName>
    </submittedName>
</protein>
<evidence type="ECO:0000259" key="11">
    <source>
        <dbReference type="PROSITE" id="PS50111"/>
    </source>
</evidence>
<comment type="similarity">
    <text evidence="8">Belongs to the methyl-accepting chemotaxis (MCP) protein family.</text>
</comment>
<proteinExistence type="inferred from homology"/>
<dbReference type="Gene3D" id="6.10.340.10">
    <property type="match status" value="1"/>
</dbReference>
<evidence type="ECO:0000313" key="16">
    <source>
        <dbReference type="Proteomes" id="UP000324896"/>
    </source>
</evidence>
<sequence>MLNSIKGKMLLAVLILVLIIVGGTAFTLYDQSKGILENTIMSSAEESARQNSNTIDEWLNGIEVFLKDLANSNNVKTMMWSSQERHLKDVNNSALENIIVARPDGRANIVEGTNINVSDQDYFQKAIETGEITYSNVRQSELTDGNVISIAVPIIDMGEQVGVLIGTVATEYLQQLISEMNINGAGYGWIIDQEKNTIAYPEKEYIATSELANSNQNLIEITDNMIAEESGALGYQFNNQDKIMAYHPVEINGWSVAMTANRSEVMSELNDLRKTSLIIALAALIIGIVVTIVIASYIAEPLNYVTAIAQKIAAGDFTVNINNKYLKRKDEIGKLSNSFAEMINNLKTMVLDVKNISEQVAASSEELSATGNQVGQSAGEVSNAIQEVASNTEEQSAQVEETTATMEELIKQIKMINTSSDAMDRQAVDVMENIEKGNQSIDKSTAEITKVKDNSKQVEQAVHSLADSSNRIGEIVNLIKNIASQTNLLALNAAIEAARAGEAGRGFSVVADEIRQLAEESDQATDEITDLIEDIQKDVDASVKNMEETGEVVDSSVNSIEESGTAFAEIENKAGILSRIIRNINNKAEEMAGNSDDVERAIREIASASETAAANAEEVAASSQEQNAATEEIITASQKLAEMADDLSDSISKFKL</sequence>
<evidence type="ECO:0000313" key="14">
    <source>
        <dbReference type="EMBL" id="SDI25155.1"/>
    </source>
</evidence>
<reference evidence="14 15" key="1">
    <citation type="submission" date="2016-10" db="EMBL/GenBank/DDBJ databases">
        <authorList>
            <person name="de Groot N.N."/>
        </authorList>
    </citation>
    <scope>NUCLEOTIDE SEQUENCE [LARGE SCALE GENOMIC DNA]</scope>
    <source>
        <strain evidence="14 15">WG7</strain>
    </source>
</reference>
<gene>
    <name evidence="13" type="ORF">SAMN04488597_13110</name>
    <name evidence="14" type="ORF">SAMN04515654_103169</name>
</gene>
<evidence type="ECO:0000256" key="10">
    <source>
        <dbReference type="SAM" id="Phobius"/>
    </source>
</evidence>